<dbReference type="InterPro" id="IPR001497">
    <property type="entry name" value="MethylDNA_cys_MeTrfase_AS"/>
</dbReference>
<keyword evidence="2 8" id="KW-0963">Cytoplasm</keyword>
<dbReference type="CDD" id="cd06445">
    <property type="entry name" value="ATase"/>
    <property type="match status" value="1"/>
</dbReference>
<keyword evidence="4 8" id="KW-0808">Transferase</keyword>
<comment type="similarity">
    <text evidence="8">Belongs to the MGMT family.</text>
</comment>
<evidence type="ECO:0000256" key="8">
    <source>
        <dbReference type="HAMAP-Rule" id="MF_00772"/>
    </source>
</evidence>
<dbReference type="PANTHER" id="PTHR10815:SF5">
    <property type="entry name" value="METHYLATED-DNA--PROTEIN-CYSTEINE METHYLTRANSFERASE"/>
    <property type="match status" value="1"/>
</dbReference>
<evidence type="ECO:0000256" key="4">
    <source>
        <dbReference type="ARBA" id="ARBA00022679"/>
    </source>
</evidence>
<dbReference type="InterPro" id="IPR036388">
    <property type="entry name" value="WH-like_DNA-bd_sf"/>
</dbReference>
<name>A0A0J6STJ6_9HYPH</name>
<evidence type="ECO:0000256" key="5">
    <source>
        <dbReference type="ARBA" id="ARBA00022763"/>
    </source>
</evidence>
<dbReference type="Proteomes" id="UP000036449">
    <property type="component" value="Unassembled WGS sequence"/>
</dbReference>
<proteinExistence type="inferred from homology"/>
<dbReference type="SUPFAM" id="SSF53155">
    <property type="entry name" value="Methylated DNA-protein cysteine methyltransferase domain"/>
    <property type="match status" value="1"/>
</dbReference>
<protein>
    <recommendedName>
        <fullName evidence="8">Methylated-DNA--protein-cysteine methyltransferase</fullName>
        <ecNumber evidence="8">2.1.1.63</ecNumber>
    </recommendedName>
    <alternativeName>
        <fullName evidence="8">6-O-methylguanine-DNA methyltransferase</fullName>
        <shortName evidence="8">MGMT</shortName>
    </alternativeName>
    <alternativeName>
        <fullName evidence="8">O-6-methylguanine-DNA-alkyltransferase</fullName>
    </alternativeName>
</protein>
<evidence type="ECO:0000313" key="11">
    <source>
        <dbReference type="Proteomes" id="UP000036449"/>
    </source>
</evidence>
<feature type="active site" description="Nucleophile; methyl group acceptor" evidence="8">
    <location>
        <position position="141"/>
    </location>
</feature>
<reference evidence="10 11" key="1">
    <citation type="submission" date="2015-03" db="EMBL/GenBank/DDBJ databases">
        <title>Genome sequencing of Methylobacterium tarhaniae DSM 25844.</title>
        <authorList>
            <person name="Chaudhry V."/>
            <person name="Patil P.B."/>
        </authorList>
    </citation>
    <scope>NUCLEOTIDE SEQUENCE [LARGE SCALE GENOMIC DNA]</scope>
    <source>
        <strain evidence="10 11">DSM 25844</strain>
    </source>
</reference>
<evidence type="ECO:0000256" key="7">
    <source>
        <dbReference type="ARBA" id="ARBA00049348"/>
    </source>
</evidence>
<dbReference type="FunFam" id="1.10.10.10:FF:000337">
    <property type="entry name" value="Methylated-DNA--protein-cysteine methyltransferase"/>
    <property type="match status" value="1"/>
</dbReference>
<dbReference type="PROSITE" id="PS00374">
    <property type="entry name" value="MGMT"/>
    <property type="match status" value="1"/>
</dbReference>
<keyword evidence="3 8" id="KW-0489">Methyltransferase</keyword>
<keyword evidence="5 8" id="KW-0227">DNA damage</keyword>
<dbReference type="InterPro" id="IPR036217">
    <property type="entry name" value="MethylDNA_cys_MeTrfase_DNAb"/>
</dbReference>
<dbReference type="AlphaFoldDB" id="A0A0J6STJ6"/>
<sequence length="182" mass="19366">MPAPPPFLLGTLPTPIGTMLLVFEEDGALRALDWSDHEERMRRLLRLHYGTAFTLQDAAVPPALAGPIDAYFAGDLRAIDRLAVRTNGTAFQRGVWAALRDIPAGTTMSYGALARSLGRDKAVRAVGLANGANPVGLVVPCHRVIGANAALTGYGGGLHRKQWLLAHEGVALGERQGRLELG</sequence>
<evidence type="ECO:0000259" key="9">
    <source>
        <dbReference type="Pfam" id="PF01035"/>
    </source>
</evidence>
<dbReference type="RefSeq" id="WP_048452696.1">
    <property type="nucleotide sequence ID" value="NZ_JBNNPJ010000093.1"/>
</dbReference>
<dbReference type="GO" id="GO:0032259">
    <property type="term" value="P:methylation"/>
    <property type="evidence" value="ECO:0007669"/>
    <property type="project" value="UniProtKB-KW"/>
</dbReference>
<comment type="catalytic activity">
    <reaction evidence="7 8">
        <text>a 6-O-methyl-2'-deoxyguanosine in DNA + L-cysteinyl-[protein] = S-methyl-L-cysteinyl-[protein] + a 2'-deoxyguanosine in DNA</text>
        <dbReference type="Rhea" id="RHEA:24000"/>
        <dbReference type="Rhea" id="RHEA-COMP:10131"/>
        <dbReference type="Rhea" id="RHEA-COMP:10132"/>
        <dbReference type="Rhea" id="RHEA-COMP:11367"/>
        <dbReference type="Rhea" id="RHEA-COMP:11368"/>
        <dbReference type="ChEBI" id="CHEBI:29950"/>
        <dbReference type="ChEBI" id="CHEBI:82612"/>
        <dbReference type="ChEBI" id="CHEBI:85445"/>
        <dbReference type="ChEBI" id="CHEBI:85448"/>
        <dbReference type="EC" id="2.1.1.63"/>
    </reaction>
</comment>
<evidence type="ECO:0000313" key="10">
    <source>
        <dbReference type="EMBL" id="KMO36693.1"/>
    </source>
</evidence>
<dbReference type="InterPro" id="IPR014048">
    <property type="entry name" value="MethylDNA_cys_MeTrfase_DNA-bd"/>
</dbReference>
<evidence type="ECO:0000256" key="3">
    <source>
        <dbReference type="ARBA" id="ARBA00022603"/>
    </source>
</evidence>
<evidence type="ECO:0000256" key="1">
    <source>
        <dbReference type="ARBA" id="ARBA00001286"/>
    </source>
</evidence>
<dbReference type="InterPro" id="IPR036631">
    <property type="entry name" value="MGMT_N_sf"/>
</dbReference>
<comment type="miscellaneous">
    <text evidence="8">This enzyme catalyzes only one turnover and therefore is not strictly catalytic. According to one definition, an enzyme is a biocatalyst that acts repeatedly and over many reaction cycles.</text>
</comment>
<dbReference type="SUPFAM" id="SSF46767">
    <property type="entry name" value="Methylated DNA-protein cysteine methyltransferase, C-terminal domain"/>
    <property type="match status" value="1"/>
</dbReference>
<keyword evidence="11" id="KW-1185">Reference proteome</keyword>
<dbReference type="EC" id="2.1.1.63" evidence="8"/>
<accession>A0A0J6STJ6</accession>
<dbReference type="PANTHER" id="PTHR10815">
    <property type="entry name" value="METHYLATED-DNA--PROTEIN-CYSTEINE METHYLTRANSFERASE"/>
    <property type="match status" value="1"/>
</dbReference>
<dbReference type="HAMAP" id="MF_00772">
    <property type="entry name" value="OGT"/>
    <property type="match status" value="1"/>
</dbReference>
<evidence type="ECO:0000256" key="6">
    <source>
        <dbReference type="ARBA" id="ARBA00023204"/>
    </source>
</evidence>
<feature type="domain" description="Methylated-DNA-[protein]-cysteine S-methyltransferase DNA binding" evidence="9">
    <location>
        <begin position="90"/>
        <end position="170"/>
    </location>
</feature>
<dbReference type="Pfam" id="PF01035">
    <property type="entry name" value="DNA_binding_1"/>
    <property type="match status" value="1"/>
</dbReference>
<dbReference type="GO" id="GO:0005737">
    <property type="term" value="C:cytoplasm"/>
    <property type="evidence" value="ECO:0007669"/>
    <property type="project" value="UniProtKB-SubCell"/>
</dbReference>
<dbReference type="InterPro" id="IPR023546">
    <property type="entry name" value="MGMT"/>
</dbReference>
<gene>
    <name evidence="10" type="ORF">VQ03_20240</name>
</gene>
<dbReference type="GO" id="GO:0006307">
    <property type="term" value="P:DNA alkylation repair"/>
    <property type="evidence" value="ECO:0007669"/>
    <property type="project" value="UniProtKB-UniRule"/>
</dbReference>
<dbReference type="EMBL" id="LABZ01000145">
    <property type="protein sequence ID" value="KMO36693.1"/>
    <property type="molecule type" value="Genomic_DNA"/>
</dbReference>
<dbReference type="OrthoDB" id="9802228at2"/>
<organism evidence="10 11">
    <name type="scientific">Methylobacterium tarhaniae</name>
    <dbReference type="NCBI Taxonomy" id="1187852"/>
    <lineage>
        <taxon>Bacteria</taxon>
        <taxon>Pseudomonadati</taxon>
        <taxon>Pseudomonadota</taxon>
        <taxon>Alphaproteobacteria</taxon>
        <taxon>Hyphomicrobiales</taxon>
        <taxon>Methylobacteriaceae</taxon>
        <taxon>Methylobacterium</taxon>
    </lineage>
</organism>
<dbReference type="PATRIC" id="fig|1187852.3.peg.1490"/>
<dbReference type="Gene3D" id="1.10.10.10">
    <property type="entry name" value="Winged helix-like DNA-binding domain superfamily/Winged helix DNA-binding domain"/>
    <property type="match status" value="1"/>
</dbReference>
<evidence type="ECO:0000256" key="2">
    <source>
        <dbReference type="ARBA" id="ARBA00022490"/>
    </source>
</evidence>
<comment type="catalytic activity">
    <reaction evidence="1 8">
        <text>a 4-O-methyl-thymidine in DNA + L-cysteinyl-[protein] = a thymidine in DNA + S-methyl-L-cysteinyl-[protein]</text>
        <dbReference type="Rhea" id="RHEA:53428"/>
        <dbReference type="Rhea" id="RHEA-COMP:10131"/>
        <dbReference type="Rhea" id="RHEA-COMP:10132"/>
        <dbReference type="Rhea" id="RHEA-COMP:13555"/>
        <dbReference type="Rhea" id="RHEA-COMP:13556"/>
        <dbReference type="ChEBI" id="CHEBI:29950"/>
        <dbReference type="ChEBI" id="CHEBI:82612"/>
        <dbReference type="ChEBI" id="CHEBI:137386"/>
        <dbReference type="ChEBI" id="CHEBI:137387"/>
        <dbReference type="EC" id="2.1.1.63"/>
    </reaction>
</comment>
<dbReference type="Gene3D" id="3.30.160.70">
    <property type="entry name" value="Methylated DNA-protein cysteine methyltransferase domain"/>
    <property type="match status" value="1"/>
</dbReference>
<comment type="function">
    <text evidence="8">Involved in the cellular defense against the biological effects of O6-methylguanine (O6-MeG) and O4-methylthymine (O4-MeT) in DNA. Repairs the methylated nucleobase in DNA by stoichiometrically transferring the methyl group to a cysteine residue in the enzyme. This is a suicide reaction: the enzyme is irreversibly inactivated.</text>
</comment>
<keyword evidence="6 8" id="KW-0234">DNA repair</keyword>
<comment type="caution">
    <text evidence="10">The sequence shown here is derived from an EMBL/GenBank/DDBJ whole genome shotgun (WGS) entry which is preliminary data.</text>
</comment>
<dbReference type="GO" id="GO:0003908">
    <property type="term" value="F:methylated-DNA-[protein]-cysteine S-methyltransferase activity"/>
    <property type="evidence" value="ECO:0007669"/>
    <property type="project" value="UniProtKB-UniRule"/>
</dbReference>
<comment type="subcellular location">
    <subcellularLocation>
        <location evidence="8">Cytoplasm</location>
    </subcellularLocation>
</comment>
<dbReference type="NCBIfam" id="TIGR00589">
    <property type="entry name" value="ogt"/>
    <property type="match status" value="1"/>
</dbReference>